<accession>A0A5M9L8L1</accession>
<reference evidence="2" key="3">
    <citation type="journal article" date="2022" name="bioRxiv">
        <title>A global pangenome for the wheat fungal pathogen Pyrenophora tritici-repentis and prediction of effector protein structural homology.</title>
        <authorList>
            <person name="Moolhuijzen P."/>
            <person name="See P.T."/>
            <person name="Shi G."/>
            <person name="Powell H.R."/>
            <person name="Cockram J."/>
            <person name="Jorgensen L.N."/>
            <person name="Benslimane H."/>
            <person name="Strelkov S.E."/>
            <person name="Turner J."/>
            <person name="Liu Z."/>
            <person name="Moffat C.S."/>
        </authorList>
    </citation>
    <scope>NUCLEOTIDE SEQUENCE</scope>
    <source>
        <strain evidence="2">86-124</strain>
    </source>
</reference>
<reference evidence="1" key="1">
    <citation type="journal article" date="2018" name="BMC Genomics">
        <title>Comparative genomics of the wheat fungal pathogen Pyrenophora tritici-repentis reveals chromosomal variations and genome plasticity.</title>
        <authorList>
            <person name="Moolhuijzen P."/>
            <person name="See P.T."/>
            <person name="Hane J.K."/>
            <person name="Shi G."/>
            <person name="Liu Z."/>
            <person name="Oliver R.P."/>
            <person name="Moffat C.S."/>
        </authorList>
    </citation>
    <scope>NUCLEOTIDE SEQUENCE [LARGE SCALE GENOMIC DNA]</scope>
    <source>
        <strain evidence="1">M4</strain>
    </source>
</reference>
<protein>
    <submittedName>
        <fullName evidence="2">Uncharacterized protein</fullName>
    </submittedName>
</protein>
<gene>
    <name evidence="2" type="ORF">Ptr86124_010481</name>
    <name evidence="1" type="ORF">PtrM4_088860</name>
</gene>
<sequence>MDGWAAEAPACVHVLALAWSGRTRVRKAGHDVAMETVCNRQLGVELLLDGWGLEDLHDNGAILYKSGREPSSVAEVE</sequence>
<dbReference type="Proteomes" id="UP000245464">
    <property type="component" value="Chromosome 4"/>
</dbReference>
<dbReference type="Proteomes" id="UP000249757">
    <property type="component" value="Unassembled WGS sequence"/>
</dbReference>
<organism evidence="2 3">
    <name type="scientific">Pyrenophora tritici-repentis</name>
    <dbReference type="NCBI Taxonomy" id="45151"/>
    <lineage>
        <taxon>Eukaryota</taxon>
        <taxon>Fungi</taxon>
        <taxon>Dikarya</taxon>
        <taxon>Ascomycota</taxon>
        <taxon>Pezizomycotina</taxon>
        <taxon>Dothideomycetes</taxon>
        <taxon>Pleosporomycetidae</taxon>
        <taxon>Pleosporales</taxon>
        <taxon>Pleosporineae</taxon>
        <taxon>Pleosporaceae</taxon>
        <taxon>Pyrenophora</taxon>
    </lineage>
</organism>
<dbReference type="EMBL" id="NQIK02000004">
    <property type="protein sequence ID" value="KAF7571386.1"/>
    <property type="molecule type" value="Genomic_DNA"/>
</dbReference>
<proteinExistence type="predicted"/>
<reference evidence="2" key="2">
    <citation type="submission" date="2021-05" db="EMBL/GenBank/DDBJ databases">
        <authorList>
            <person name="Moolhuijzen P.M."/>
            <person name="Moffat C.S."/>
        </authorList>
    </citation>
    <scope>NUCLEOTIDE SEQUENCE</scope>
    <source>
        <strain evidence="2">86-124</strain>
    </source>
</reference>
<dbReference type="AlphaFoldDB" id="A0A5M9L8L1"/>
<name>A0A5M9L8L1_9PLEO</name>
<comment type="caution">
    <text evidence="2">The sequence shown here is derived from an EMBL/GenBank/DDBJ whole genome shotgun (WGS) entry which is preliminary data.</text>
</comment>
<evidence type="ECO:0000313" key="1">
    <source>
        <dbReference type="EMBL" id="KAF7571386.1"/>
    </source>
</evidence>
<evidence type="ECO:0000313" key="3">
    <source>
        <dbReference type="Proteomes" id="UP000249757"/>
    </source>
</evidence>
<keyword evidence="3" id="KW-1185">Reference proteome</keyword>
<evidence type="ECO:0000313" key="2">
    <source>
        <dbReference type="EMBL" id="KAI1510676.1"/>
    </source>
</evidence>
<dbReference type="EMBL" id="NRDI02000016">
    <property type="protein sequence ID" value="KAI1510676.1"/>
    <property type="molecule type" value="Genomic_DNA"/>
</dbReference>
<reference evidence="3" key="4">
    <citation type="journal article" date="2022" name="Microb. Genom.">
        <title>A global pangenome for the wheat fungal pathogen Pyrenophora tritici-repentis and prediction of effector protein structural homology.</title>
        <authorList>
            <person name="Moolhuijzen P.M."/>
            <person name="See P.T."/>
            <person name="Shi G."/>
            <person name="Powell H.R."/>
            <person name="Cockram J."/>
            <person name="Jorgensen L.N."/>
            <person name="Benslimane H."/>
            <person name="Strelkov S.E."/>
            <person name="Turner J."/>
            <person name="Liu Z."/>
            <person name="Moffat C.S."/>
        </authorList>
    </citation>
    <scope>NUCLEOTIDE SEQUENCE [LARGE SCALE GENOMIC DNA]</scope>
</reference>